<gene>
    <name evidence="2" type="ORF">M427DRAFT_60275</name>
</gene>
<dbReference type="PROSITE" id="PS51257">
    <property type="entry name" value="PROKAR_LIPOPROTEIN"/>
    <property type="match status" value="1"/>
</dbReference>
<evidence type="ECO:0000256" key="1">
    <source>
        <dbReference type="ARBA" id="ARBA00023002"/>
    </source>
</evidence>
<dbReference type="EMBL" id="KQ965796">
    <property type="protein sequence ID" value="KXS11840.1"/>
    <property type="molecule type" value="Genomic_DNA"/>
</dbReference>
<name>A0A139A4X5_GONPJ</name>
<dbReference type="AlphaFoldDB" id="A0A139A4X5"/>
<dbReference type="PANTHER" id="PTHR43157:SF31">
    <property type="entry name" value="PHOSPHATIDYLINOSITOL-GLYCAN BIOSYNTHESIS CLASS F PROTEIN"/>
    <property type="match status" value="1"/>
</dbReference>
<dbReference type="OrthoDB" id="191139at2759"/>
<keyword evidence="3" id="KW-1185">Reference proteome</keyword>
<accession>A0A139A4X5</accession>
<dbReference type="Proteomes" id="UP000070544">
    <property type="component" value="Unassembled WGS sequence"/>
</dbReference>
<dbReference type="Pfam" id="PF00106">
    <property type="entry name" value="adh_short"/>
    <property type="match status" value="1"/>
</dbReference>
<protein>
    <submittedName>
        <fullName evidence="2">NAD(P)-binding protein</fullName>
    </submittedName>
</protein>
<dbReference type="SUPFAM" id="SSF51735">
    <property type="entry name" value="NAD(P)-binding Rossmann-fold domains"/>
    <property type="match status" value="1"/>
</dbReference>
<evidence type="ECO:0000313" key="2">
    <source>
        <dbReference type="EMBL" id="KXS11840.1"/>
    </source>
</evidence>
<dbReference type="PANTHER" id="PTHR43157">
    <property type="entry name" value="PHOSPHATIDYLINOSITOL-GLYCAN BIOSYNTHESIS CLASS F PROTEIN-RELATED"/>
    <property type="match status" value="1"/>
</dbReference>
<dbReference type="InterPro" id="IPR036291">
    <property type="entry name" value="NAD(P)-bd_dom_sf"/>
</dbReference>
<organism evidence="2 3">
    <name type="scientific">Gonapodya prolifera (strain JEL478)</name>
    <name type="common">Monoblepharis prolifera</name>
    <dbReference type="NCBI Taxonomy" id="1344416"/>
    <lineage>
        <taxon>Eukaryota</taxon>
        <taxon>Fungi</taxon>
        <taxon>Fungi incertae sedis</taxon>
        <taxon>Chytridiomycota</taxon>
        <taxon>Chytridiomycota incertae sedis</taxon>
        <taxon>Monoblepharidomycetes</taxon>
        <taxon>Monoblepharidales</taxon>
        <taxon>Gonapodyaceae</taxon>
        <taxon>Gonapodya</taxon>
    </lineage>
</organism>
<proteinExistence type="predicted"/>
<dbReference type="STRING" id="1344416.A0A139A4X5"/>
<dbReference type="InterPro" id="IPR002347">
    <property type="entry name" value="SDR_fam"/>
</dbReference>
<dbReference type="GO" id="GO:0016491">
    <property type="term" value="F:oxidoreductase activity"/>
    <property type="evidence" value="ECO:0007669"/>
    <property type="project" value="UniProtKB-KW"/>
</dbReference>
<sequence>MSDSAKPFTYESLPDLSGQTAVITGCSSGVGIATAMELARKGAHVLCLARNKEKTQPVIDGIIKETGNEKVEFIPCDLLSLRSVTAAADAVAAKALPVNMLILNAGMIGAPGKMARSEDGIEVTWVVNHFSHFLLARRLLPLLERSVSLGTPARVVAVSSAAQSFAGYKEGIRFDAYDDESKYEMFNRYAETKLANILMVREMQRKVEEKLGKGVGFYANSCHPGAVNSELGDDYVWSWIRPVFSAIKSLVMITPSEGAKSSVFLAAASDVQTHNIRGQYYMDRARPPKPKDLCAAAGDEALAKRLWEWSEEVLTEKGVGV</sequence>
<dbReference type="OMA" id="AECKISE"/>
<reference evidence="2 3" key="1">
    <citation type="journal article" date="2015" name="Genome Biol. Evol.">
        <title>Phylogenomic analyses indicate that early fungi evolved digesting cell walls of algal ancestors of land plants.</title>
        <authorList>
            <person name="Chang Y."/>
            <person name="Wang S."/>
            <person name="Sekimoto S."/>
            <person name="Aerts A.L."/>
            <person name="Choi C."/>
            <person name="Clum A."/>
            <person name="LaButti K.M."/>
            <person name="Lindquist E.A."/>
            <person name="Yee Ngan C."/>
            <person name="Ohm R.A."/>
            <person name="Salamov A.A."/>
            <person name="Grigoriev I.V."/>
            <person name="Spatafora J.W."/>
            <person name="Berbee M.L."/>
        </authorList>
    </citation>
    <scope>NUCLEOTIDE SEQUENCE [LARGE SCALE GENOMIC DNA]</scope>
    <source>
        <strain evidence="2 3">JEL478</strain>
    </source>
</reference>
<dbReference type="Gene3D" id="3.40.50.720">
    <property type="entry name" value="NAD(P)-binding Rossmann-like Domain"/>
    <property type="match status" value="1"/>
</dbReference>
<evidence type="ECO:0000313" key="3">
    <source>
        <dbReference type="Proteomes" id="UP000070544"/>
    </source>
</evidence>
<keyword evidence="1" id="KW-0560">Oxidoreductase</keyword>
<dbReference type="PRINTS" id="PR00081">
    <property type="entry name" value="GDHRDH"/>
</dbReference>